<dbReference type="Proteomes" id="UP001168380">
    <property type="component" value="Unassembled WGS sequence"/>
</dbReference>
<keyword evidence="1" id="KW-1133">Transmembrane helix</keyword>
<accession>A0ABT8TFJ5</accession>
<protein>
    <submittedName>
        <fullName evidence="3">STAS domain-containing protein</fullName>
    </submittedName>
</protein>
<feature type="domain" description="STAS" evidence="2">
    <location>
        <begin position="1"/>
        <end position="93"/>
    </location>
</feature>
<dbReference type="Pfam" id="PF13466">
    <property type="entry name" value="STAS_2"/>
    <property type="match status" value="1"/>
</dbReference>
<keyword evidence="4" id="KW-1185">Reference proteome</keyword>
<dbReference type="EMBL" id="JAULRT010000059">
    <property type="protein sequence ID" value="MDO3382770.1"/>
    <property type="molecule type" value="Genomic_DNA"/>
</dbReference>
<proteinExistence type="predicted"/>
<dbReference type="Gene3D" id="3.30.750.24">
    <property type="entry name" value="STAS domain"/>
    <property type="match status" value="1"/>
</dbReference>
<dbReference type="InterPro" id="IPR002645">
    <property type="entry name" value="STAS_dom"/>
</dbReference>
<reference evidence="3" key="1">
    <citation type="submission" date="2023-07" db="EMBL/GenBank/DDBJ databases">
        <title>Gilvimarinus algae sp. nov., isolated from the surface of Kelp.</title>
        <authorList>
            <person name="Sun Y.Y."/>
            <person name="Gong Y."/>
            <person name="Du Z.J."/>
        </authorList>
    </citation>
    <scope>NUCLEOTIDE SEQUENCE</scope>
    <source>
        <strain evidence="3">SDUM040014</strain>
    </source>
</reference>
<feature type="transmembrane region" description="Helical" evidence="1">
    <location>
        <begin position="35"/>
        <end position="57"/>
    </location>
</feature>
<organism evidence="3 4">
    <name type="scientific">Gilvimarinus algae</name>
    <dbReference type="NCBI Taxonomy" id="3058037"/>
    <lineage>
        <taxon>Bacteria</taxon>
        <taxon>Pseudomonadati</taxon>
        <taxon>Pseudomonadota</taxon>
        <taxon>Gammaproteobacteria</taxon>
        <taxon>Cellvibrionales</taxon>
        <taxon>Cellvibrionaceae</taxon>
        <taxon>Gilvimarinus</taxon>
    </lineage>
</organism>
<gene>
    <name evidence="3" type="ORF">QWI16_11385</name>
</gene>
<evidence type="ECO:0000313" key="3">
    <source>
        <dbReference type="EMBL" id="MDO3382770.1"/>
    </source>
</evidence>
<name>A0ABT8TFJ5_9GAMM</name>
<keyword evidence="1" id="KW-0812">Transmembrane</keyword>
<evidence type="ECO:0000256" key="1">
    <source>
        <dbReference type="SAM" id="Phobius"/>
    </source>
</evidence>
<evidence type="ECO:0000259" key="2">
    <source>
        <dbReference type="PROSITE" id="PS50801"/>
    </source>
</evidence>
<dbReference type="InterPro" id="IPR058548">
    <property type="entry name" value="MlaB-like_STAS"/>
</dbReference>
<dbReference type="PROSITE" id="PS50801">
    <property type="entry name" value="STAS"/>
    <property type="match status" value="1"/>
</dbReference>
<sequence>MSTFQVKLPGRFDFSFHGSFSEQSKAGLENDSYKLLVLDFASVAYLDSSALGMIIMLQKKCNKSGKSLKIINAHGTADALLRLANIDQMVVIE</sequence>
<dbReference type="SUPFAM" id="SSF52091">
    <property type="entry name" value="SpoIIaa-like"/>
    <property type="match status" value="1"/>
</dbReference>
<evidence type="ECO:0000313" key="4">
    <source>
        <dbReference type="Proteomes" id="UP001168380"/>
    </source>
</evidence>
<keyword evidence="1" id="KW-0472">Membrane</keyword>
<dbReference type="RefSeq" id="WP_302713249.1">
    <property type="nucleotide sequence ID" value="NZ_JAULRT010000059.1"/>
</dbReference>
<dbReference type="InterPro" id="IPR036513">
    <property type="entry name" value="STAS_dom_sf"/>
</dbReference>
<dbReference type="CDD" id="cd07043">
    <property type="entry name" value="STAS_anti-anti-sigma_factors"/>
    <property type="match status" value="1"/>
</dbReference>
<comment type="caution">
    <text evidence="3">The sequence shown here is derived from an EMBL/GenBank/DDBJ whole genome shotgun (WGS) entry which is preliminary data.</text>
</comment>